<protein>
    <submittedName>
        <fullName evidence="4">Histone deacetylase</fullName>
    </submittedName>
</protein>
<evidence type="ECO:0000256" key="1">
    <source>
        <dbReference type="ARBA" id="ARBA00005947"/>
    </source>
</evidence>
<comment type="similarity">
    <text evidence="1">Belongs to the histone deacetylase family.</text>
</comment>
<dbReference type="OrthoDB" id="9808367at2"/>
<evidence type="ECO:0000259" key="3">
    <source>
        <dbReference type="Pfam" id="PF00850"/>
    </source>
</evidence>
<dbReference type="InterPro" id="IPR000286">
    <property type="entry name" value="HDACs"/>
</dbReference>
<dbReference type="InterPro" id="IPR023696">
    <property type="entry name" value="Ureohydrolase_dom_sf"/>
</dbReference>
<sequence length="303" mass="33987">MKPLFFYHPLYSSLPLGPKHRFPINKYKDLFSKLCGTGLDLSICQDPPPATLEQLQLCHDQQYVEAFIRGELSEKAIRKMGFPWTELLVERTLQSIGASIASAEAALKHGIALHLSGGYHHAYREFGSGFCIFNDLAIAAAHCIKAQKAERVLIFDLDVHQGDGTAQICQNHPDIITCSVHCQQNFPAIKQHSDLDFPLERGCKDQEYLETVQQALQMSIRLYQPDLVLYNAGADIYQGDELGYFDISLEGVYQRDSYVINTCQELGLPLACALGGGYQRDIKQLIQVHWQLIRASLPSMSTL</sequence>
<dbReference type="InterPro" id="IPR037138">
    <property type="entry name" value="His_deacetylse_dom_sf"/>
</dbReference>
<evidence type="ECO:0000313" key="4">
    <source>
        <dbReference type="EMBL" id="OUL58372.1"/>
    </source>
</evidence>
<dbReference type="InterPro" id="IPR044150">
    <property type="entry name" value="HDAC_classIV"/>
</dbReference>
<dbReference type="EMBL" id="MWPV01000002">
    <property type="protein sequence ID" value="OUL58372.1"/>
    <property type="molecule type" value="Genomic_DNA"/>
</dbReference>
<dbReference type="Pfam" id="PF00850">
    <property type="entry name" value="Hist_deacetyl"/>
    <property type="match status" value="1"/>
</dbReference>
<dbReference type="SUPFAM" id="SSF52768">
    <property type="entry name" value="Arginase/deacetylase"/>
    <property type="match status" value="1"/>
</dbReference>
<proteinExistence type="inferred from homology"/>
<evidence type="ECO:0000256" key="2">
    <source>
        <dbReference type="ARBA" id="ARBA00022801"/>
    </source>
</evidence>
<comment type="caution">
    <text evidence="4">The sequence shown here is derived from an EMBL/GenBank/DDBJ whole genome shotgun (WGS) entry which is preliminary data.</text>
</comment>
<dbReference type="PRINTS" id="PR01270">
    <property type="entry name" value="HDASUPER"/>
</dbReference>
<keyword evidence="2" id="KW-0378">Hydrolase</keyword>
<dbReference type="GO" id="GO:0004407">
    <property type="term" value="F:histone deacetylase activity"/>
    <property type="evidence" value="ECO:0007669"/>
    <property type="project" value="InterPro"/>
</dbReference>
<name>A0A244CRY4_PSEDV</name>
<dbReference type="PANTHER" id="PTHR10625">
    <property type="entry name" value="HISTONE DEACETYLASE HDAC1-RELATED"/>
    <property type="match status" value="1"/>
</dbReference>
<feature type="domain" description="Histone deacetylase" evidence="3">
    <location>
        <begin position="20"/>
        <end position="285"/>
    </location>
</feature>
<reference evidence="4 5" key="1">
    <citation type="submission" date="2017-02" db="EMBL/GenBank/DDBJ databases">
        <title>Pseudoalteromonas ulvae TC14 Genome.</title>
        <authorList>
            <person name="Molmeret M."/>
        </authorList>
    </citation>
    <scope>NUCLEOTIDE SEQUENCE [LARGE SCALE GENOMIC DNA]</scope>
    <source>
        <strain evidence="4">TC14</strain>
    </source>
</reference>
<dbReference type="AlphaFoldDB" id="A0A244CRY4"/>
<accession>A0A244CRY4</accession>
<evidence type="ECO:0000313" key="5">
    <source>
        <dbReference type="Proteomes" id="UP000194841"/>
    </source>
</evidence>
<organism evidence="4 5">
    <name type="scientific">Pseudoalteromonas ulvae</name>
    <dbReference type="NCBI Taxonomy" id="107327"/>
    <lineage>
        <taxon>Bacteria</taxon>
        <taxon>Pseudomonadati</taxon>
        <taxon>Pseudomonadota</taxon>
        <taxon>Gammaproteobacteria</taxon>
        <taxon>Alteromonadales</taxon>
        <taxon>Pseudoalteromonadaceae</taxon>
        <taxon>Pseudoalteromonas</taxon>
    </lineage>
</organism>
<keyword evidence="5" id="KW-1185">Reference proteome</keyword>
<dbReference type="Gene3D" id="3.40.800.20">
    <property type="entry name" value="Histone deacetylase domain"/>
    <property type="match status" value="1"/>
</dbReference>
<dbReference type="PANTHER" id="PTHR10625:SF19">
    <property type="entry name" value="HISTONE DEACETYLASE 12"/>
    <property type="match status" value="1"/>
</dbReference>
<dbReference type="RefSeq" id="WP_086743678.1">
    <property type="nucleotide sequence ID" value="NZ_MWPV01000002.1"/>
</dbReference>
<dbReference type="CDD" id="cd09993">
    <property type="entry name" value="HDAC_classIV"/>
    <property type="match status" value="1"/>
</dbReference>
<dbReference type="GO" id="GO:0040029">
    <property type="term" value="P:epigenetic regulation of gene expression"/>
    <property type="evidence" value="ECO:0007669"/>
    <property type="project" value="TreeGrafter"/>
</dbReference>
<dbReference type="GO" id="GO:0016787">
    <property type="term" value="F:hydrolase activity"/>
    <property type="evidence" value="ECO:0007669"/>
    <property type="project" value="UniProtKB-KW"/>
</dbReference>
<gene>
    <name evidence="4" type="ORF">B1199_08550</name>
</gene>
<dbReference type="Proteomes" id="UP000194841">
    <property type="component" value="Unassembled WGS sequence"/>
</dbReference>
<dbReference type="InterPro" id="IPR023801">
    <property type="entry name" value="His_deacetylse_dom"/>
</dbReference>